<dbReference type="RefSeq" id="XP_024688084.1">
    <property type="nucleotide sequence ID" value="XM_024830860.1"/>
</dbReference>
<comment type="caution">
    <text evidence="1">The sequence shown here is derived from an EMBL/GenBank/DDBJ whole genome shotgun (WGS) entry which is preliminary data.</text>
</comment>
<accession>A0A2I1CPE5</accession>
<evidence type="ECO:0000313" key="2">
    <source>
        <dbReference type="Proteomes" id="UP000234474"/>
    </source>
</evidence>
<dbReference type="OrthoDB" id="4216009at2759"/>
<name>A0A2I1CPE5_ASPN1</name>
<dbReference type="VEuPathDB" id="FungiDB:P174DRAFT_49464"/>
<evidence type="ECO:0000313" key="1">
    <source>
        <dbReference type="EMBL" id="PKX99489.1"/>
    </source>
</evidence>
<proteinExistence type="predicted"/>
<protein>
    <submittedName>
        <fullName evidence="1">Uncharacterized protein</fullName>
    </submittedName>
</protein>
<dbReference type="AlphaFoldDB" id="A0A2I1CPE5"/>
<reference evidence="2" key="1">
    <citation type="journal article" date="2018" name="Proc. Natl. Acad. Sci. U.S.A.">
        <title>Linking secondary metabolites to gene clusters through genome sequencing of six diverse Aspergillus species.</title>
        <authorList>
            <person name="Kaerboelling I."/>
            <person name="Vesth T.C."/>
            <person name="Frisvad J.C."/>
            <person name="Nybo J.L."/>
            <person name="Theobald S."/>
            <person name="Kuo A."/>
            <person name="Bowyer P."/>
            <person name="Matsuda Y."/>
            <person name="Mondo S."/>
            <person name="Lyhne E.K."/>
            <person name="Kogle M.E."/>
            <person name="Clum A."/>
            <person name="Lipzen A."/>
            <person name="Salamov A."/>
            <person name="Ngan C.Y."/>
            <person name="Daum C."/>
            <person name="Chiniquy J."/>
            <person name="Barry K."/>
            <person name="LaButti K."/>
            <person name="Haridas S."/>
            <person name="Simmons B.A."/>
            <person name="Magnuson J.K."/>
            <person name="Mortensen U.H."/>
            <person name="Larsen T.O."/>
            <person name="Grigoriev I.V."/>
            <person name="Baker S.E."/>
            <person name="Andersen M.R."/>
        </authorList>
    </citation>
    <scope>NUCLEOTIDE SEQUENCE [LARGE SCALE GENOMIC DNA]</scope>
    <source>
        <strain evidence="2">IBT 16806</strain>
    </source>
</reference>
<sequence length="129" mass="14510">MFYHVRSGEAIPQEETNALWQSIKREVKAALLVLCSYCEVIIVLPRVSQCFPTQTLINAHGRNSHQEPYSTLIFCEVTEENWRAVANLSPKAGQIGNLAPNVWTPAKRITPKTRGYEPSTPTRRLSACL</sequence>
<gene>
    <name evidence="1" type="ORF">P174DRAFT_49464</name>
</gene>
<keyword evidence="2" id="KW-1185">Reference proteome</keyword>
<dbReference type="GeneID" id="36538197"/>
<dbReference type="Proteomes" id="UP000234474">
    <property type="component" value="Unassembled WGS sequence"/>
</dbReference>
<dbReference type="EMBL" id="MSZS01000001">
    <property type="protein sequence ID" value="PKX99489.1"/>
    <property type="molecule type" value="Genomic_DNA"/>
</dbReference>
<organism evidence="1 2">
    <name type="scientific">Aspergillus novofumigatus (strain IBT 16806)</name>
    <dbReference type="NCBI Taxonomy" id="1392255"/>
    <lineage>
        <taxon>Eukaryota</taxon>
        <taxon>Fungi</taxon>
        <taxon>Dikarya</taxon>
        <taxon>Ascomycota</taxon>
        <taxon>Pezizomycotina</taxon>
        <taxon>Eurotiomycetes</taxon>
        <taxon>Eurotiomycetidae</taxon>
        <taxon>Eurotiales</taxon>
        <taxon>Aspergillaceae</taxon>
        <taxon>Aspergillus</taxon>
        <taxon>Aspergillus subgen. Fumigati</taxon>
    </lineage>
</organism>